<name>A0A0D3JZI9_EMIH1</name>
<dbReference type="HOGENOM" id="CLU_1450220_0_0_1"/>
<evidence type="ECO:0000313" key="2">
    <source>
        <dbReference type="Proteomes" id="UP000013827"/>
    </source>
</evidence>
<dbReference type="PaxDb" id="2903-EOD28924"/>
<dbReference type="OMA" id="CWEANDQ"/>
<dbReference type="GeneID" id="17274470"/>
<dbReference type="AlphaFoldDB" id="A0A0D3JZI9"/>
<reference evidence="2" key="1">
    <citation type="journal article" date="2013" name="Nature">
        <title>Pan genome of the phytoplankton Emiliania underpins its global distribution.</title>
        <authorList>
            <person name="Read B.A."/>
            <person name="Kegel J."/>
            <person name="Klute M.J."/>
            <person name="Kuo A."/>
            <person name="Lefebvre S.C."/>
            <person name="Maumus F."/>
            <person name="Mayer C."/>
            <person name="Miller J."/>
            <person name="Monier A."/>
            <person name="Salamov A."/>
            <person name="Young J."/>
            <person name="Aguilar M."/>
            <person name="Claverie J.M."/>
            <person name="Frickenhaus S."/>
            <person name="Gonzalez K."/>
            <person name="Herman E.K."/>
            <person name="Lin Y.C."/>
            <person name="Napier J."/>
            <person name="Ogata H."/>
            <person name="Sarno A.F."/>
            <person name="Shmutz J."/>
            <person name="Schroeder D."/>
            <person name="de Vargas C."/>
            <person name="Verret F."/>
            <person name="von Dassow P."/>
            <person name="Valentin K."/>
            <person name="Van de Peer Y."/>
            <person name="Wheeler G."/>
            <person name="Dacks J.B."/>
            <person name="Delwiche C.F."/>
            <person name="Dyhrman S.T."/>
            <person name="Glockner G."/>
            <person name="John U."/>
            <person name="Richards T."/>
            <person name="Worden A.Z."/>
            <person name="Zhang X."/>
            <person name="Grigoriev I.V."/>
            <person name="Allen A.E."/>
            <person name="Bidle K."/>
            <person name="Borodovsky M."/>
            <person name="Bowler C."/>
            <person name="Brownlee C."/>
            <person name="Cock J.M."/>
            <person name="Elias M."/>
            <person name="Gladyshev V.N."/>
            <person name="Groth M."/>
            <person name="Guda C."/>
            <person name="Hadaegh A."/>
            <person name="Iglesias-Rodriguez M.D."/>
            <person name="Jenkins J."/>
            <person name="Jones B.M."/>
            <person name="Lawson T."/>
            <person name="Leese F."/>
            <person name="Lindquist E."/>
            <person name="Lobanov A."/>
            <person name="Lomsadze A."/>
            <person name="Malik S.B."/>
            <person name="Marsh M.E."/>
            <person name="Mackinder L."/>
            <person name="Mock T."/>
            <person name="Mueller-Roeber B."/>
            <person name="Pagarete A."/>
            <person name="Parker M."/>
            <person name="Probert I."/>
            <person name="Quesneville H."/>
            <person name="Raines C."/>
            <person name="Rensing S.A."/>
            <person name="Riano-Pachon D.M."/>
            <person name="Richier S."/>
            <person name="Rokitta S."/>
            <person name="Shiraiwa Y."/>
            <person name="Soanes D.M."/>
            <person name="van der Giezen M."/>
            <person name="Wahlund T.M."/>
            <person name="Williams B."/>
            <person name="Wilson W."/>
            <person name="Wolfe G."/>
            <person name="Wurch L.L."/>
        </authorList>
    </citation>
    <scope>NUCLEOTIDE SEQUENCE</scope>
</reference>
<dbReference type="KEGG" id="ehx:EMIHUDRAFT_234459"/>
<dbReference type="EnsemblProtists" id="EOD28924">
    <property type="protein sequence ID" value="EOD28924"/>
    <property type="gene ID" value="EMIHUDRAFT_234459"/>
</dbReference>
<dbReference type="Proteomes" id="UP000013827">
    <property type="component" value="Unassembled WGS sequence"/>
</dbReference>
<dbReference type="eggNOG" id="ENOG502SXAV">
    <property type="taxonomic scope" value="Eukaryota"/>
</dbReference>
<accession>A0A0D3JZI9</accession>
<organism evidence="1 2">
    <name type="scientific">Emiliania huxleyi (strain CCMP1516)</name>
    <dbReference type="NCBI Taxonomy" id="280463"/>
    <lineage>
        <taxon>Eukaryota</taxon>
        <taxon>Haptista</taxon>
        <taxon>Haptophyta</taxon>
        <taxon>Prymnesiophyceae</taxon>
        <taxon>Isochrysidales</taxon>
        <taxon>Noelaerhabdaceae</taxon>
        <taxon>Emiliania</taxon>
    </lineage>
</organism>
<keyword evidence="2" id="KW-1185">Reference proteome</keyword>
<evidence type="ECO:0000313" key="1">
    <source>
        <dbReference type="EnsemblProtists" id="EOD28924"/>
    </source>
</evidence>
<sequence length="187" mass="20082">MCKRKRDDTATEAEAFVANAAPAVASEASALTRGLTLKGALYNHCILNGQKRVENRPFRIKPGWYALHTGVGKLAAEDAKRIHARMGGACLPDECSLPHGVIVGAVHFCGGLKHSDCAEDHWATGPICNVIDAYCALRRPVPHRGALSLWKIKPDALAEVQAQLASAPVHRNADVSSFFLRGRPSIA</sequence>
<proteinExistence type="predicted"/>
<protein>
    <submittedName>
        <fullName evidence="1">Uncharacterized protein</fullName>
    </submittedName>
</protein>
<dbReference type="RefSeq" id="XP_005781353.1">
    <property type="nucleotide sequence ID" value="XM_005781296.1"/>
</dbReference>
<reference evidence="1" key="2">
    <citation type="submission" date="2024-10" db="UniProtKB">
        <authorList>
            <consortium name="EnsemblProtists"/>
        </authorList>
    </citation>
    <scope>IDENTIFICATION</scope>
</reference>